<feature type="chain" id="PRO_5046577228" description="EF-hand domain-containing protein" evidence="2">
    <location>
        <begin position="29"/>
        <end position="144"/>
    </location>
</feature>
<dbReference type="PROSITE" id="PS00018">
    <property type="entry name" value="EF_HAND_1"/>
    <property type="match status" value="1"/>
</dbReference>
<comment type="caution">
    <text evidence="4">The sequence shown here is derived from an EMBL/GenBank/DDBJ whole genome shotgun (WGS) entry which is preliminary data.</text>
</comment>
<gene>
    <name evidence="4" type="ORF">ODALV1_LOCUS24690</name>
</gene>
<sequence>MGKLSSPFGLIILCGIVSLFISENMVSGRCCRRTLQRHGRPSLCHDQSWPTPCCGVNTCNIFCCNCGDSGCRGKRWARDLNTQDLEEHEHDENKDGFYDKKEIQSLILSGPCGNSTENSGKWESEFHRMDKDKDGKLSYEEING</sequence>
<feature type="domain" description="EF-hand" evidence="3">
    <location>
        <begin position="117"/>
        <end position="144"/>
    </location>
</feature>
<dbReference type="PROSITE" id="PS50222">
    <property type="entry name" value="EF_HAND_2"/>
    <property type="match status" value="1"/>
</dbReference>
<keyword evidence="5" id="KW-1185">Reference proteome</keyword>
<accession>A0ABP1RPP2</accession>
<reference evidence="4 5" key="1">
    <citation type="submission" date="2024-08" db="EMBL/GenBank/DDBJ databases">
        <authorList>
            <person name="Cucini C."/>
            <person name="Frati F."/>
        </authorList>
    </citation>
    <scope>NUCLEOTIDE SEQUENCE [LARGE SCALE GENOMIC DNA]</scope>
</reference>
<name>A0ABP1RPP2_9HEXA</name>
<dbReference type="SUPFAM" id="SSF47473">
    <property type="entry name" value="EF-hand"/>
    <property type="match status" value="1"/>
</dbReference>
<protein>
    <recommendedName>
        <fullName evidence="3">EF-hand domain-containing protein</fullName>
    </recommendedName>
</protein>
<evidence type="ECO:0000313" key="4">
    <source>
        <dbReference type="EMBL" id="CAL8132638.1"/>
    </source>
</evidence>
<dbReference type="Gene3D" id="1.10.238.10">
    <property type="entry name" value="EF-hand"/>
    <property type="match status" value="1"/>
</dbReference>
<evidence type="ECO:0000259" key="3">
    <source>
        <dbReference type="PROSITE" id="PS50222"/>
    </source>
</evidence>
<evidence type="ECO:0000313" key="5">
    <source>
        <dbReference type="Proteomes" id="UP001642540"/>
    </source>
</evidence>
<dbReference type="InterPro" id="IPR002048">
    <property type="entry name" value="EF_hand_dom"/>
</dbReference>
<dbReference type="EMBL" id="CAXLJM020000093">
    <property type="protein sequence ID" value="CAL8132638.1"/>
    <property type="molecule type" value="Genomic_DNA"/>
</dbReference>
<dbReference type="InterPro" id="IPR011992">
    <property type="entry name" value="EF-hand-dom_pair"/>
</dbReference>
<feature type="signal peptide" evidence="2">
    <location>
        <begin position="1"/>
        <end position="28"/>
    </location>
</feature>
<dbReference type="InterPro" id="IPR018247">
    <property type="entry name" value="EF_Hand_1_Ca_BS"/>
</dbReference>
<evidence type="ECO:0000256" key="2">
    <source>
        <dbReference type="SAM" id="SignalP"/>
    </source>
</evidence>
<keyword evidence="2" id="KW-0732">Signal</keyword>
<organism evidence="4 5">
    <name type="scientific">Orchesella dallaii</name>
    <dbReference type="NCBI Taxonomy" id="48710"/>
    <lineage>
        <taxon>Eukaryota</taxon>
        <taxon>Metazoa</taxon>
        <taxon>Ecdysozoa</taxon>
        <taxon>Arthropoda</taxon>
        <taxon>Hexapoda</taxon>
        <taxon>Collembola</taxon>
        <taxon>Entomobryomorpha</taxon>
        <taxon>Entomobryoidea</taxon>
        <taxon>Orchesellidae</taxon>
        <taxon>Orchesellinae</taxon>
        <taxon>Orchesella</taxon>
    </lineage>
</organism>
<evidence type="ECO:0000256" key="1">
    <source>
        <dbReference type="ARBA" id="ARBA00022837"/>
    </source>
</evidence>
<keyword evidence="1" id="KW-0106">Calcium</keyword>
<dbReference type="Proteomes" id="UP001642540">
    <property type="component" value="Unassembled WGS sequence"/>
</dbReference>
<dbReference type="Pfam" id="PF13202">
    <property type="entry name" value="EF-hand_5"/>
    <property type="match status" value="1"/>
</dbReference>
<proteinExistence type="predicted"/>